<proteinExistence type="predicted"/>
<evidence type="ECO:0000313" key="2">
    <source>
        <dbReference type="Proteomes" id="UP000019118"/>
    </source>
</evidence>
<sequence>MVGPRKPNKGTKIETTITKALENTEAAEINELNKGNENIADIAKDETKNALKNMKNGKGPREDGTVIDTIKVEEEVLLEKIQNLFNMCLFDNIILSEWSKVLMMLIQKREDPTEVQNFKPLSTSPK</sequence>
<reference evidence="2" key="1">
    <citation type="journal article" date="2013" name="Genome Biol.">
        <title>Draft genome of the mountain pine beetle, Dendroctonus ponderosae Hopkins, a major forest pest.</title>
        <authorList>
            <person name="Keeling C.I."/>
            <person name="Yuen M.M."/>
            <person name="Liao N.Y."/>
            <person name="Docking T.R."/>
            <person name="Chan S.K."/>
            <person name="Taylor G.A."/>
            <person name="Palmquist D.L."/>
            <person name="Jackman S.D."/>
            <person name="Nguyen A."/>
            <person name="Li M."/>
            <person name="Henderson H."/>
            <person name="Janes J.K."/>
            <person name="Zhao Y."/>
            <person name="Pandoh P."/>
            <person name="Moore R."/>
            <person name="Sperling F.A."/>
            <person name="Huber D.P."/>
            <person name="Birol I."/>
            <person name="Jones S.J."/>
            <person name="Bohlmann J."/>
        </authorList>
    </citation>
    <scope>NUCLEOTIDE SEQUENCE</scope>
</reference>
<dbReference type="EnsemblMetazoa" id="XM_019901406.1">
    <property type="protein sequence ID" value="XP_019756965.1"/>
    <property type="gene ID" value="LOC109535492"/>
</dbReference>
<keyword evidence="2" id="KW-1185">Reference proteome</keyword>
<protein>
    <submittedName>
        <fullName evidence="1">Uncharacterized protein</fullName>
    </submittedName>
</protein>
<organism evidence="1 2">
    <name type="scientific">Dendroctonus ponderosae</name>
    <name type="common">Mountain pine beetle</name>
    <dbReference type="NCBI Taxonomy" id="77166"/>
    <lineage>
        <taxon>Eukaryota</taxon>
        <taxon>Metazoa</taxon>
        <taxon>Ecdysozoa</taxon>
        <taxon>Arthropoda</taxon>
        <taxon>Hexapoda</taxon>
        <taxon>Insecta</taxon>
        <taxon>Pterygota</taxon>
        <taxon>Neoptera</taxon>
        <taxon>Endopterygota</taxon>
        <taxon>Coleoptera</taxon>
        <taxon>Polyphaga</taxon>
        <taxon>Cucujiformia</taxon>
        <taxon>Curculionidae</taxon>
        <taxon>Scolytinae</taxon>
        <taxon>Dendroctonus</taxon>
    </lineage>
</organism>
<accession>A0AAR5P787</accession>
<name>A0AAR5P787_DENPD</name>
<dbReference type="Proteomes" id="UP000019118">
    <property type="component" value="Unassembled WGS sequence"/>
</dbReference>
<evidence type="ECO:0000313" key="1">
    <source>
        <dbReference type="EnsemblMetazoa" id="XP_019756965.1"/>
    </source>
</evidence>
<dbReference type="AlphaFoldDB" id="A0AAR5P787"/>
<reference evidence="1" key="2">
    <citation type="submission" date="2024-08" db="UniProtKB">
        <authorList>
            <consortium name="EnsemblMetazoa"/>
        </authorList>
    </citation>
    <scope>IDENTIFICATION</scope>
</reference>